<organism evidence="2 3">
    <name type="scientific">Eiseniibacteriota bacterium</name>
    <dbReference type="NCBI Taxonomy" id="2212470"/>
    <lineage>
        <taxon>Bacteria</taxon>
        <taxon>Candidatus Eiseniibacteriota</taxon>
    </lineage>
</organism>
<reference evidence="2" key="2">
    <citation type="journal article" date="2021" name="Microbiome">
        <title>Successional dynamics and alternative stable states in a saline activated sludge microbial community over 9 years.</title>
        <authorList>
            <person name="Wang Y."/>
            <person name="Ye J."/>
            <person name="Ju F."/>
            <person name="Liu L."/>
            <person name="Boyd J.A."/>
            <person name="Deng Y."/>
            <person name="Parks D.H."/>
            <person name="Jiang X."/>
            <person name="Yin X."/>
            <person name="Woodcroft B.J."/>
            <person name="Tyson G.W."/>
            <person name="Hugenholtz P."/>
            <person name="Polz M.F."/>
            <person name="Zhang T."/>
        </authorList>
    </citation>
    <scope>NUCLEOTIDE SEQUENCE</scope>
    <source>
        <strain evidence="2">HKST-UBA01</strain>
    </source>
</reference>
<keyword evidence="1" id="KW-1133">Transmembrane helix</keyword>
<proteinExistence type="predicted"/>
<keyword evidence="1" id="KW-0812">Transmembrane</keyword>
<evidence type="ECO:0000313" key="3">
    <source>
        <dbReference type="Proteomes" id="UP000697710"/>
    </source>
</evidence>
<evidence type="ECO:0000313" key="2">
    <source>
        <dbReference type="EMBL" id="MCA9728742.1"/>
    </source>
</evidence>
<evidence type="ECO:0000256" key="1">
    <source>
        <dbReference type="SAM" id="Phobius"/>
    </source>
</evidence>
<dbReference type="Proteomes" id="UP000697710">
    <property type="component" value="Unassembled WGS sequence"/>
</dbReference>
<feature type="transmembrane region" description="Helical" evidence="1">
    <location>
        <begin position="147"/>
        <end position="168"/>
    </location>
</feature>
<feature type="transmembrane region" description="Helical" evidence="1">
    <location>
        <begin position="7"/>
        <end position="23"/>
    </location>
</feature>
<accession>A0A956RQR7</accession>
<protein>
    <submittedName>
        <fullName evidence="2">Uncharacterized protein</fullName>
    </submittedName>
</protein>
<feature type="transmembrane region" description="Helical" evidence="1">
    <location>
        <begin position="75"/>
        <end position="96"/>
    </location>
</feature>
<feature type="transmembrane region" description="Helical" evidence="1">
    <location>
        <begin position="202"/>
        <end position="220"/>
    </location>
</feature>
<comment type="caution">
    <text evidence="2">The sequence shown here is derived from an EMBL/GenBank/DDBJ whole genome shotgun (WGS) entry which is preliminary data.</text>
</comment>
<name>A0A956RQR7_UNCEI</name>
<gene>
    <name evidence="2" type="ORF">KC729_13715</name>
</gene>
<keyword evidence="1" id="KW-0472">Membrane</keyword>
<sequence>MRREIPLFLTILFGCLMVIKFFVPHPWVAVLGERLEGWTIIVAAAAVVLGVANVARIHARKIARREPEHGFSYPLLFGLALMIILGMTPASWWVALGAPAGGVAEGSPFDFFYNRAYVPMQGTMFSLLAFFIASAAFRAFRIRKLEAALLAITAVLVMIGRVPIGAAISPTIHLPGSAESQPLLTWLQDWIMNVPNLAAKRAILIGAALGAIATGLKIILGIERSAIGGD</sequence>
<dbReference type="PROSITE" id="PS51257">
    <property type="entry name" value="PROKAR_LIPOPROTEIN"/>
    <property type="match status" value="1"/>
</dbReference>
<dbReference type="EMBL" id="JAGQHR010000463">
    <property type="protein sequence ID" value="MCA9728742.1"/>
    <property type="molecule type" value="Genomic_DNA"/>
</dbReference>
<reference evidence="2" key="1">
    <citation type="submission" date="2020-04" db="EMBL/GenBank/DDBJ databases">
        <authorList>
            <person name="Zhang T."/>
        </authorList>
    </citation>
    <scope>NUCLEOTIDE SEQUENCE</scope>
    <source>
        <strain evidence="2">HKST-UBA01</strain>
    </source>
</reference>
<dbReference type="AlphaFoldDB" id="A0A956RQR7"/>
<feature type="transmembrane region" description="Helical" evidence="1">
    <location>
        <begin position="116"/>
        <end position="140"/>
    </location>
</feature>
<feature type="transmembrane region" description="Helical" evidence="1">
    <location>
        <begin position="35"/>
        <end position="55"/>
    </location>
</feature>